<reference evidence="1" key="5">
    <citation type="journal article" date="2021" name="G3 (Bethesda)">
        <title>Aegilops tauschii genome assembly Aet v5.0 features greater sequence contiguity and improved annotation.</title>
        <authorList>
            <person name="Wang L."/>
            <person name="Zhu T."/>
            <person name="Rodriguez J.C."/>
            <person name="Deal K.R."/>
            <person name="Dubcovsky J."/>
            <person name="McGuire P.E."/>
            <person name="Lux T."/>
            <person name="Spannagl M."/>
            <person name="Mayer K.F.X."/>
            <person name="Baldrich P."/>
            <person name="Meyers B.C."/>
            <person name="Huo N."/>
            <person name="Gu Y.Q."/>
            <person name="Zhou H."/>
            <person name="Devos K.M."/>
            <person name="Bennetzen J.L."/>
            <person name="Unver T."/>
            <person name="Budak H."/>
            <person name="Gulick P.J."/>
            <person name="Galiba G."/>
            <person name="Kalapos B."/>
            <person name="Nelson D.R."/>
            <person name="Li P."/>
            <person name="You F.M."/>
            <person name="Luo M.C."/>
            <person name="Dvorak J."/>
        </authorList>
    </citation>
    <scope>NUCLEOTIDE SEQUENCE [LARGE SCALE GENOMIC DNA]</scope>
    <source>
        <strain evidence="1">cv. AL8/78</strain>
    </source>
</reference>
<dbReference type="Proteomes" id="UP000015105">
    <property type="component" value="Chromosome 6D"/>
</dbReference>
<dbReference type="Gramene" id="AET6Gv20023100.2">
    <property type="protein sequence ID" value="AET6Gv20023100.2"/>
    <property type="gene ID" value="AET6Gv20023100"/>
</dbReference>
<accession>A0A453MPW5</accession>
<dbReference type="EnsemblPlants" id="AET6Gv20023100.2">
    <property type="protein sequence ID" value="AET6Gv20023100.2"/>
    <property type="gene ID" value="AET6Gv20023100"/>
</dbReference>
<keyword evidence="2" id="KW-1185">Reference proteome</keyword>
<reference evidence="2" key="1">
    <citation type="journal article" date="2014" name="Science">
        <title>Ancient hybridizations among the ancestral genomes of bread wheat.</title>
        <authorList>
            <consortium name="International Wheat Genome Sequencing Consortium,"/>
            <person name="Marcussen T."/>
            <person name="Sandve S.R."/>
            <person name="Heier L."/>
            <person name="Spannagl M."/>
            <person name="Pfeifer M."/>
            <person name="Jakobsen K.S."/>
            <person name="Wulff B.B."/>
            <person name="Steuernagel B."/>
            <person name="Mayer K.F."/>
            <person name="Olsen O.A."/>
        </authorList>
    </citation>
    <scope>NUCLEOTIDE SEQUENCE [LARGE SCALE GENOMIC DNA]</scope>
    <source>
        <strain evidence="2">cv. AL8/78</strain>
    </source>
</reference>
<dbReference type="Gramene" id="AET6Gv20023100.3">
    <property type="protein sequence ID" value="AET6Gv20023100.3"/>
    <property type="gene ID" value="AET6Gv20023100"/>
</dbReference>
<name>A0A453MPW5_AEGTS</name>
<dbReference type="AlphaFoldDB" id="A0A453MPW5"/>
<sequence>KVRLTMAQPVSSPEKGGETTHVCRITYMCATYMHVIQHTYILQPRLVRQSIIYNKALCCHTNFYCVLCLW</sequence>
<reference evidence="2" key="2">
    <citation type="journal article" date="2017" name="Nat. Plants">
        <title>The Aegilops tauschii genome reveals multiple impacts of transposons.</title>
        <authorList>
            <person name="Zhao G."/>
            <person name="Zou C."/>
            <person name="Li K."/>
            <person name="Wang K."/>
            <person name="Li T."/>
            <person name="Gao L."/>
            <person name="Zhang X."/>
            <person name="Wang H."/>
            <person name="Yang Z."/>
            <person name="Liu X."/>
            <person name="Jiang W."/>
            <person name="Mao L."/>
            <person name="Kong X."/>
            <person name="Jiao Y."/>
            <person name="Jia J."/>
        </authorList>
    </citation>
    <scope>NUCLEOTIDE SEQUENCE [LARGE SCALE GENOMIC DNA]</scope>
    <source>
        <strain evidence="2">cv. AL8/78</strain>
    </source>
</reference>
<reference evidence="1" key="4">
    <citation type="submission" date="2019-03" db="UniProtKB">
        <authorList>
            <consortium name="EnsemblPlants"/>
        </authorList>
    </citation>
    <scope>IDENTIFICATION</scope>
</reference>
<organism evidence="1 2">
    <name type="scientific">Aegilops tauschii subsp. strangulata</name>
    <name type="common">Goatgrass</name>
    <dbReference type="NCBI Taxonomy" id="200361"/>
    <lineage>
        <taxon>Eukaryota</taxon>
        <taxon>Viridiplantae</taxon>
        <taxon>Streptophyta</taxon>
        <taxon>Embryophyta</taxon>
        <taxon>Tracheophyta</taxon>
        <taxon>Spermatophyta</taxon>
        <taxon>Magnoliopsida</taxon>
        <taxon>Liliopsida</taxon>
        <taxon>Poales</taxon>
        <taxon>Poaceae</taxon>
        <taxon>BOP clade</taxon>
        <taxon>Pooideae</taxon>
        <taxon>Triticodae</taxon>
        <taxon>Triticeae</taxon>
        <taxon>Triticinae</taxon>
        <taxon>Aegilops</taxon>
    </lineage>
</organism>
<proteinExistence type="predicted"/>
<dbReference type="EnsemblPlants" id="AET6Gv20023100.3">
    <property type="protein sequence ID" value="AET6Gv20023100.3"/>
    <property type="gene ID" value="AET6Gv20023100"/>
</dbReference>
<protein>
    <submittedName>
        <fullName evidence="1">Uncharacterized protein</fullName>
    </submittedName>
</protein>
<evidence type="ECO:0000313" key="1">
    <source>
        <dbReference type="EnsemblPlants" id="AET6Gv20023100.3"/>
    </source>
</evidence>
<evidence type="ECO:0000313" key="2">
    <source>
        <dbReference type="Proteomes" id="UP000015105"/>
    </source>
</evidence>
<reference evidence="1" key="3">
    <citation type="journal article" date="2017" name="Nature">
        <title>Genome sequence of the progenitor of the wheat D genome Aegilops tauschii.</title>
        <authorList>
            <person name="Luo M.C."/>
            <person name="Gu Y.Q."/>
            <person name="Puiu D."/>
            <person name="Wang H."/>
            <person name="Twardziok S.O."/>
            <person name="Deal K.R."/>
            <person name="Huo N."/>
            <person name="Zhu T."/>
            <person name="Wang L."/>
            <person name="Wang Y."/>
            <person name="McGuire P.E."/>
            <person name="Liu S."/>
            <person name="Long H."/>
            <person name="Ramasamy R.K."/>
            <person name="Rodriguez J.C."/>
            <person name="Van S.L."/>
            <person name="Yuan L."/>
            <person name="Wang Z."/>
            <person name="Xia Z."/>
            <person name="Xiao L."/>
            <person name="Anderson O.D."/>
            <person name="Ouyang S."/>
            <person name="Liang Y."/>
            <person name="Zimin A.V."/>
            <person name="Pertea G."/>
            <person name="Qi P."/>
            <person name="Bennetzen J.L."/>
            <person name="Dai X."/>
            <person name="Dawson M.W."/>
            <person name="Muller H.G."/>
            <person name="Kugler K."/>
            <person name="Rivarola-Duarte L."/>
            <person name="Spannagl M."/>
            <person name="Mayer K.F.X."/>
            <person name="Lu F.H."/>
            <person name="Bevan M.W."/>
            <person name="Leroy P."/>
            <person name="Li P."/>
            <person name="You F.M."/>
            <person name="Sun Q."/>
            <person name="Liu Z."/>
            <person name="Lyons E."/>
            <person name="Wicker T."/>
            <person name="Salzberg S.L."/>
            <person name="Devos K.M."/>
            <person name="Dvorak J."/>
        </authorList>
    </citation>
    <scope>NUCLEOTIDE SEQUENCE [LARGE SCALE GENOMIC DNA]</scope>
    <source>
        <strain evidence="1">cv. AL8/78</strain>
    </source>
</reference>